<dbReference type="Pfam" id="PF20465">
    <property type="entry name" value="MmeI_hel"/>
    <property type="match status" value="1"/>
</dbReference>
<evidence type="ECO:0000256" key="1">
    <source>
        <dbReference type="ARBA" id="ARBA00011900"/>
    </source>
</evidence>
<feature type="domain" description="MmeI-like target recognition" evidence="8">
    <location>
        <begin position="869"/>
        <end position="940"/>
    </location>
</feature>
<dbReference type="InterPro" id="IPR050953">
    <property type="entry name" value="N4_N6_ade-DNA_methylase"/>
</dbReference>
<evidence type="ECO:0000256" key="4">
    <source>
        <dbReference type="ARBA" id="ARBA00047942"/>
    </source>
</evidence>
<evidence type="ECO:0000313" key="10">
    <source>
        <dbReference type="EMBL" id="GAA3995998.1"/>
    </source>
</evidence>
<feature type="domain" description="MmeI-like N-terminal" evidence="6">
    <location>
        <begin position="5"/>
        <end position="228"/>
    </location>
</feature>
<name>A0ABP7RDN9_9BACT</name>
<evidence type="ECO:0000313" key="11">
    <source>
        <dbReference type="Proteomes" id="UP001500567"/>
    </source>
</evidence>
<dbReference type="PRINTS" id="PR00507">
    <property type="entry name" value="N12N6MTFRASE"/>
</dbReference>
<dbReference type="RefSeq" id="WP_345070531.1">
    <property type="nucleotide sequence ID" value="NZ_BAABDJ010000002.1"/>
</dbReference>
<evidence type="ECO:0000256" key="2">
    <source>
        <dbReference type="ARBA" id="ARBA00022603"/>
    </source>
</evidence>
<dbReference type="InterPro" id="IPR029063">
    <property type="entry name" value="SAM-dependent_MTases_sf"/>
</dbReference>
<feature type="domain" description="MmeI-like helicase spacer" evidence="7">
    <location>
        <begin position="236"/>
        <end position="308"/>
    </location>
</feature>
<comment type="catalytic activity">
    <reaction evidence="4">
        <text>a 2'-deoxyadenosine in DNA + S-adenosyl-L-methionine = an N(6)-methyl-2'-deoxyadenosine in DNA + S-adenosyl-L-homocysteine + H(+)</text>
        <dbReference type="Rhea" id="RHEA:15197"/>
        <dbReference type="Rhea" id="RHEA-COMP:12418"/>
        <dbReference type="Rhea" id="RHEA-COMP:12419"/>
        <dbReference type="ChEBI" id="CHEBI:15378"/>
        <dbReference type="ChEBI" id="CHEBI:57856"/>
        <dbReference type="ChEBI" id="CHEBI:59789"/>
        <dbReference type="ChEBI" id="CHEBI:90615"/>
        <dbReference type="ChEBI" id="CHEBI:90616"/>
        <dbReference type="EC" id="2.1.1.72"/>
    </reaction>
</comment>
<dbReference type="InterPro" id="IPR002052">
    <property type="entry name" value="DNA_methylase_N6_adenine_CS"/>
</dbReference>
<protein>
    <recommendedName>
        <fullName evidence="1">site-specific DNA-methyltransferase (adenine-specific)</fullName>
        <ecNumber evidence="1">2.1.1.72</ecNumber>
    </recommendedName>
</protein>
<keyword evidence="11" id="KW-1185">Reference proteome</keyword>
<evidence type="ECO:0000259" key="6">
    <source>
        <dbReference type="Pfam" id="PF20464"/>
    </source>
</evidence>
<dbReference type="SUPFAM" id="SSF53335">
    <property type="entry name" value="S-adenosyl-L-methionine-dependent methyltransferases"/>
    <property type="match status" value="1"/>
</dbReference>
<dbReference type="PANTHER" id="PTHR33841:SF1">
    <property type="entry name" value="DNA METHYLTRANSFERASE A"/>
    <property type="match status" value="1"/>
</dbReference>
<evidence type="ECO:0000259" key="8">
    <source>
        <dbReference type="Pfam" id="PF20466"/>
    </source>
</evidence>
<sequence>MTYPDFEARWKPAGGAERANYGLFLQDLCDLLGVPRPDPTTDDPAQDAYVLERAVQFNDGTKKSTGRIDLYRRGSFVLETKQGTDTPDHQQKLDRAELGLPAATRRKGHAVRGSAKWAEMMQAARQQALGYVRALPADEPRPLFVLVADVGYCLDVYSNFAGVGDSFVPFPDQTRFRLPLAALADEGTRGMLRQIFLDPRELDPSRRAARVTRELAARLAKLSEQLERAGHAPEVVAQFLMRCLFTMFSEDVGLIPKASFTGMLSQYGTRELLEFLPDALTNLWRTMDTGGFSSDLKARLRRFNGKLFHDATALPLTADQAELLLQSAKADWTEVEPAIFGTLLERALDPKERHSLGAHYTPRRYVERLVLPTVLEPLRREWAAAQAAAARRLDEGQPRDARAELVRFLTRLTSLRILDPACGSGNFLYVTLEHLKRLEGEVLAAINSYGQTGLLELGGGTTVSPHQLLGLELNPRAAAIADVVLRIGYLQWHLRTYGPSELREPLLDEYQNIRQQDAALQHGPPVPRLDARGQPVTRWDGSTRLHPATGQPVPDETARTPVLDYPNPKPAEWPQADFIVGNPPFVGAKYMRDALGDGYTEALRKAYKGKVPDSADLVMYWWYNAAAAVQRGASERFGFITTNSLKQTFNRRVMQPFLEGDPAPLTLTFAVPDHPWIDASGGAAVRIGMTVVERTMAVPAQGQLWILKTESLAEGDEAAEVTFEEQEGNILPDLSIGADLDSANPLKSNQGLSSPGVKLHGAGFIVNSEKAIELGIESIEGMKTHIRPYRNGKDLADRPRGAFVIDLFGLTSSQLIEKYPAVYQHVAEYVKPERDQNNRATYRENWWVFGEARSNFRPALKGLSRYIATVVTAKHRLFQFLSEDILPDDALIAIALDDAFQLGVLSSQFHKVWALAAGGTLEDRPRYNKSRCFDPFPFPAATPEQQTRIRELAEQLDAHRKRQQAQHPTLTLTDLYNVVEKLRAGQPLATAKDQTINQQGLASVVLSLHQQLDTDVAAAYTWPADLPDAEILQRLVRLNHDRTREEQAGHVRYLRPAYQAPSSKGSSTEQLVINDGWATPAKADSLLSPNSSVLIDFPKELSQQMQAVRDAVQQAGQAVSTAQVAARFRRTRPEKVQPLLDTLTALSLLRQTEEGAYAA</sequence>
<dbReference type="InterPro" id="IPR046816">
    <property type="entry name" value="MmeI_Mtase"/>
</dbReference>
<dbReference type="Pfam" id="PF20466">
    <property type="entry name" value="MmeI_TRD"/>
    <property type="match status" value="1"/>
</dbReference>
<dbReference type="Proteomes" id="UP001500567">
    <property type="component" value="Unassembled WGS sequence"/>
</dbReference>
<organism evidence="10 11">
    <name type="scientific">Hymenobacter fastidiosus</name>
    <dbReference type="NCBI Taxonomy" id="486264"/>
    <lineage>
        <taxon>Bacteria</taxon>
        <taxon>Pseudomonadati</taxon>
        <taxon>Bacteroidota</taxon>
        <taxon>Cytophagia</taxon>
        <taxon>Cytophagales</taxon>
        <taxon>Hymenobacteraceae</taxon>
        <taxon>Hymenobacter</taxon>
    </lineage>
</organism>
<comment type="caution">
    <text evidence="10">The sequence shown here is derived from an EMBL/GenBank/DDBJ whole genome shotgun (WGS) entry which is preliminary data.</text>
</comment>
<dbReference type="EMBL" id="BAABDJ010000002">
    <property type="protein sequence ID" value="GAA3995998.1"/>
    <property type="molecule type" value="Genomic_DNA"/>
</dbReference>
<evidence type="ECO:0000256" key="5">
    <source>
        <dbReference type="SAM" id="MobiDB-lite"/>
    </source>
</evidence>
<gene>
    <name evidence="10" type="ORF">GCM10022408_03210</name>
</gene>
<keyword evidence="3" id="KW-0808">Transferase</keyword>
<feature type="domain" description="MmeI-like DNA-methyltransferase" evidence="9">
    <location>
        <begin position="400"/>
        <end position="687"/>
    </location>
</feature>
<dbReference type="InterPro" id="IPR046817">
    <property type="entry name" value="MmeI_N"/>
</dbReference>
<dbReference type="Gene3D" id="3.40.50.150">
    <property type="entry name" value="Vaccinia Virus protein VP39"/>
    <property type="match status" value="1"/>
</dbReference>
<evidence type="ECO:0000259" key="7">
    <source>
        <dbReference type="Pfam" id="PF20465"/>
    </source>
</evidence>
<feature type="region of interest" description="Disordered" evidence="5">
    <location>
        <begin position="538"/>
        <end position="559"/>
    </location>
</feature>
<proteinExistence type="predicted"/>
<dbReference type="PROSITE" id="PS00092">
    <property type="entry name" value="N6_MTASE"/>
    <property type="match status" value="1"/>
</dbReference>
<dbReference type="InterPro" id="IPR046820">
    <property type="entry name" value="MmeI_TRD"/>
</dbReference>
<dbReference type="EC" id="2.1.1.72" evidence="1"/>
<keyword evidence="2" id="KW-0489">Methyltransferase</keyword>
<evidence type="ECO:0000256" key="3">
    <source>
        <dbReference type="ARBA" id="ARBA00022679"/>
    </source>
</evidence>
<accession>A0ABP7RDN9</accession>
<dbReference type="InterPro" id="IPR046819">
    <property type="entry name" value="MmeI_hel"/>
</dbReference>
<dbReference type="PANTHER" id="PTHR33841">
    <property type="entry name" value="DNA METHYLTRANSFERASE YEEA-RELATED"/>
    <property type="match status" value="1"/>
</dbReference>
<evidence type="ECO:0000259" key="9">
    <source>
        <dbReference type="Pfam" id="PF20473"/>
    </source>
</evidence>
<dbReference type="Pfam" id="PF20464">
    <property type="entry name" value="MmeI_N"/>
    <property type="match status" value="1"/>
</dbReference>
<dbReference type="Pfam" id="PF20473">
    <property type="entry name" value="MmeI_Mtase"/>
    <property type="match status" value="1"/>
</dbReference>
<reference evidence="11" key="1">
    <citation type="journal article" date="2019" name="Int. J. Syst. Evol. Microbiol.">
        <title>The Global Catalogue of Microorganisms (GCM) 10K type strain sequencing project: providing services to taxonomists for standard genome sequencing and annotation.</title>
        <authorList>
            <consortium name="The Broad Institute Genomics Platform"/>
            <consortium name="The Broad Institute Genome Sequencing Center for Infectious Disease"/>
            <person name="Wu L."/>
            <person name="Ma J."/>
        </authorList>
    </citation>
    <scope>NUCLEOTIDE SEQUENCE [LARGE SCALE GENOMIC DNA]</scope>
    <source>
        <strain evidence="11">JCM 17224</strain>
    </source>
</reference>